<feature type="domain" description="Ig-like" evidence="4">
    <location>
        <begin position="230"/>
        <end position="307"/>
    </location>
</feature>
<feature type="domain" description="Fibronectin type-III" evidence="5">
    <location>
        <begin position="659"/>
        <end position="751"/>
    </location>
</feature>
<dbReference type="PROSITE" id="PS50835">
    <property type="entry name" value="IG_LIKE"/>
    <property type="match status" value="5"/>
</dbReference>
<dbReference type="FunFam" id="2.60.40.10:FF:001438">
    <property type="entry name" value="Immunoglobulin-like and fibronectin type III domain-containing protein 1"/>
    <property type="match status" value="1"/>
</dbReference>
<dbReference type="SMART" id="SM00409">
    <property type="entry name" value="IG"/>
    <property type="match status" value="6"/>
</dbReference>
<evidence type="ECO:0008006" key="8">
    <source>
        <dbReference type="Google" id="ProtNLM"/>
    </source>
</evidence>
<reference key="1">
    <citation type="journal article" date="2007" name="Nature">
        <title>The medaka draft genome and insights into vertebrate genome evolution.</title>
        <authorList>
            <person name="Kasahara M."/>
            <person name="Naruse K."/>
            <person name="Sasaki S."/>
            <person name="Nakatani Y."/>
            <person name="Qu W."/>
            <person name="Ahsan B."/>
            <person name="Yamada T."/>
            <person name="Nagayasu Y."/>
            <person name="Doi K."/>
            <person name="Kasai Y."/>
            <person name="Jindo T."/>
            <person name="Kobayashi D."/>
            <person name="Shimada A."/>
            <person name="Toyoda A."/>
            <person name="Kuroki Y."/>
            <person name="Fujiyama A."/>
            <person name="Sasaki T."/>
            <person name="Shimizu A."/>
            <person name="Asakawa S."/>
            <person name="Shimizu N."/>
            <person name="Hashimoto S."/>
            <person name="Yang J."/>
            <person name="Lee Y."/>
            <person name="Matsushima K."/>
            <person name="Sugano S."/>
            <person name="Sakaizumi M."/>
            <person name="Narita T."/>
            <person name="Ohishi K."/>
            <person name="Haga S."/>
            <person name="Ohta F."/>
            <person name="Nomoto H."/>
            <person name="Nogata K."/>
            <person name="Morishita T."/>
            <person name="Endo T."/>
            <person name="Shin-I T."/>
            <person name="Takeda H."/>
            <person name="Morishita S."/>
            <person name="Kohara Y."/>
        </authorList>
    </citation>
    <scope>NUCLEOTIDE SEQUENCE [LARGE SCALE GENOMIC DNA]</scope>
    <source>
        <strain>Hd-rR</strain>
    </source>
</reference>
<dbReference type="GO" id="GO:0030017">
    <property type="term" value="C:sarcomere"/>
    <property type="evidence" value="ECO:0007669"/>
    <property type="project" value="UniProtKB-ARBA"/>
</dbReference>
<name>A0A3P9L1N9_ORYLA</name>
<feature type="domain" description="Ig-like" evidence="4">
    <location>
        <begin position="858"/>
        <end position="947"/>
    </location>
</feature>
<protein>
    <recommendedName>
        <fullName evidence="8">Immunoglobulin like and fibronectin type III domain containing 1, tandem duplicate 2</fullName>
    </recommendedName>
</protein>
<evidence type="ECO:0000313" key="7">
    <source>
        <dbReference type="Proteomes" id="UP000265180"/>
    </source>
</evidence>
<organism evidence="6 7">
    <name type="scientific">Oryzias latipes</name>
    <name type="common">Japanese rice fish</name>
    <name type="synonym">Japanese killifish</name>
    <dbReference type="NCBI Taxonomy" id="8090"/>
    <lineage>
        <taxon>Eukaryota</taxon>
        <taxon>Metazoa</taxon>
        <taxon>Chordata</taxon>
        <taxon>Craniata</taxon>
        <taxon>Vertebrata</taxon>
        <taxon>Euteleostomi</taxon>
        <taxon>Actinopterygii</taxon>
        <taxon>Neopterygii</taxon>
        <taxon>Teleostei</taxon>
        <taxon>Neoteleostei</taxon>
        <taxon>Acanthomorphata</taxon>
        <taxon>Ovalentaria</taxon>
        <taxon>Atherinomorphae</taxon>
        <taxon>Beloniformes</taxon>
        <taxon>Adrianichthyidae</taxon>
        <taxon>Oryziinae</taxon>
        <taxon>Oryzias</taxon>
    </lineage>
</organism>
<accession>A0A3P9L1N9</accession>
<evidence type="ECO:0000259" key="5">
    <source>
        <dbReference type="PROSITE" id="PS50853"/>
    </source>
</evidence>
<keyword evidence="3" id="KW-0393">Immunoglobulin domain</keyword>
<keyword evidence="2" id="KW-0677">Repeat</keyword>
<dbReference type="FunFam" id="2.60.40.10:FF:000107">
    <property type="entry name" value="Myosin, light chain kinase a"/>
    <property type="match status" value="1"/>
</dbReference>
<dbReference type="CDD" id="cd00063">
    <property type="entry name" value="FN3"/>
    <property type="match status" value="4"/>
</dbReference>
<dbReference type="InterPro" id="IPR013098">
    <property type="entry name" value="Ig_I-set"/>
</dbReference>
<dbReference type="SUPFAM" id="SSF48726">
    <property type="entry name" value="Immunoglobulin"/>
    <property type="match status" value="6"/>
</dbReference>
<dbReference type="SMART" id="SM00060">
    <property type="entry name" value="FN3"/>
    <property type="match status" value="4"/>
</dbReference>
<dbReference type="Pfam" id="PF07679">
    <property type="entry name" value="I-set"/>
    <property type="match status" value="5"/>
</dbReference>
<dbReference type="PANTHER" id="PTHR13817">
    <property type="entry name" value="TITIN"/>
    <property type="match status" value="1"/>
</dbReference>
<dbReference type="Proteomes" id="UP000265180">
    <property type="component" value="Chromosome 7"/>
</dbReference>
<reference evidence="6 7" key="2">
    <citation type="submission" date="2017-04" db="EMBL/GenBank/DDBJ databases">
        <title>CpG methylation of centromeres and impact of large insertions on vertebrate speciation.</title>
        <authorList>
            <person name="Ichikawa K."/>
            <person name="Yoshimura J."/>
            <person name="Morishita S."/>
        </authorList>
    </citation>
    <scope>NUCLEOTIDE SEQUENCE</scope>
    <source>
        <strain evidence="6 7">HNI</strain>
    </source>
</reference>
<evidence type="ECO:0000256" key="1">
    <source>
        <dbReference type="ARBA" id="ARBA00006692"/>
    </source>
</evidence>
<feature type="domain" description="Fibronectin type-III" evidence="5">
    <location>
        <begin position="560"/>
        <end position="658"/>
    </location>
</feature>
<dbReference type="FunFam" id="2.60.40.10:FF:000031">
    <property type="entry name" value="Myosin-binding protein C, slow type"/>
    <property type="match status" value="1"/>
</dbReference>
<dbReference type="AlphaFoldDB" id="A0A3P9L1N9"/>
<dbReference type="GO" id="GO:0003007">
    <property type="term" value="P:heart morphogenesis"/>
    <property type="evidence" value="ECO:0007669"/>
    <property type="project" value="UniProtKB-ARBA"/>
</dbReference>
<evidence type="ECO:0000256" key="3">
    <source>
        <dbReference type="ARBA" id="ARBA00023319"/>
    </source>
</evidence>
<dbReference type="FunFam" id="2.60.40.10:FF:001401">
    <property type="entry name" value="immunoglobulin-like and fibronectin type III domain-containing protein 1"/>
    <property type="match status" value="1"/>
</dbReference>
<dbReference type="FunFam" id="2.60.40.10:FF:001097">
    <property type="entry name" value="Immunoglobulin-like and fibronectin type III domain-containing protein 1"/>
    <property type="match status" value="1"/>
</dbReference>
<comment type="similarity">
    <text evidence="1">Belongs to the protein kinase superfamily. CAMK Ser/Thr protein kinase family.</text>
</comment>
<dbReference type="InterPro" id="IPR007110">
    <property type="entry name" value="Ig-like_dom"/>
</dbReference>
<dbReference type="GO" id="GO:0055013">
    <property type="term" value="P:cardiac muscle cell development"/>
    <property type="evidence" value="ECO:0007669"/>
    <property type="project" value="UniProtKB-ARBA"/>
</dbReference>
<dbReference type="FunFam" id="2.60.40.10:FF:000084">
    <property type="entry name" value="Myosin binding protein C, slow type"/>
    <property type="match status" value="1"/>
</dbReference>
<feature type="domain" description="Ig-like" evidence="4">
    <location>
        <begin position="16"/>
        <end position="106"/>
    </location>
</feature>
<dbReference type="InterPro" id="IPR013783">
    <property type="entry name" value="Ig-like_fold"/>
</dbReference>
<dbReference type="FunFam" id="2.60.40.10:FF:000080">
    <property type="entry name" value="Myosin light chain kinase, smooth muscle"/>
    <property type="match status" value="1"/>
</dbReference>
<dbReference type="PANTHER" id="PTHR13817:SF180">
    <property type="entry name" value="IMMUNOGLOBULIN-LIKE AND FIBRONECTIN TYPE III DOMAIN-CONTAINING 1, TANDEM DUPLICATE 3-RELATED"/>
    <property type="match status" value="1"/>
</dbReference>
<dbReference type="Pfam" id="PF18362">
    <property type="entry name" value="THB"/>
    <property type="match status" value="1"/>
</dbReference>
<dbReference type="SMART" id="SM00408">
    <property type="entry name" value="IGc2"/>
    <property type="match status" value="4"/>
</dbReference>
<evidence type="ECO:0000256" key="2">
    <source>
        <dbReference type="ARBA" id="ARBA00022737"/>
    </source>
</evidence>
<feature type="domain" description="Fibronectin type-III" evidence="5">
    <location>
        <begin position="952"/>
        <end position="1045"/>
    </location>
</feature>
<proteinExistence type="inferred from homology"/>
<dbReference type="Ensembl" id="ENSORLT00020033070.1">
    <property type="protein sequence ID" value="ENSORLP00020014507.1"/>
    <property type="gene ID" value="ENSORLG00020015607.1"/>
</dbReference>
<reference evidence="6" key="4">
    <citation type="submission" date="2025-09" db="UniProtKB">
        <authorList>
            <consortium name="Ensembl"/>
        </authorList>
    </citation>
    <scope>IDENTIFICATION</scope>
    <source>
        <strain evidence="6">HNI</strain>
    </source>
</reference>
<dbReference type="InterPro" id="IPR003599">
    <property type="entry name" value="Ig_sub"/>
</dbReference>
<sequence>MITQYSASLPEGKSTPDFQCKPVPVTIPEGKLAVFRAVVTGDPKPDVSWRRAKGTITDKEKFQRKFDESTGEHILEIYKVTATESDTYKCSAVNEYGKAVCTTTLSVIDGKFFLYFFLHKFLCFSKEERAGGENDEKFWDALLNAERKDYEHICKENGITDLHLILKKLEEKKKQRGQIKHRINISNQKLNQAGTEEDLLLMEFKRRFYRNNLGCSAVATLIYNHVFAVSNVDFVIKIQEINVEEADNALFECVLTHPLPQITWMRKGLILEDGEKYSITVSEHKLIHRLMIKDCKKTDKGIYSAVAGITSCSAWLVVEGKPLYCSVQNYLIYKFHCFTNLCFSCFAKLKTCYYLPDYGLWRKNCVFFSDPGVHFIWGLSDVDAIINETAELTCKLSSDDYEGAWFRDGKKVGPRSHTSQIFLFSLTEFIIKCAEDHSGKYRFEADGRKTEAMVNVKDPPRFNPEDLCAFTEPLAIKVGHNAIFKVQFVGHQPIKIQWFRDGDDLQDDSSAKIENSAGHSRLLLSRCQRKDMGEIKIKLKNEHGFTEALSKLLVLDKPSPPQGPAEVTESSASCIEFKWRPPKDDGGSPVISYMLERQQVGRNTWKKIGEMKGGPTYRDTDVDRGRRYCYRIRAVTTEGISEAMETDDMQAGTFALPGPPTPPQVISTFHDCINLSWSPPSNTGGSRILGYVLEKRKKGSNLWSVVNAADEKYAVRDVVEGIEYEFKVSAVNLSGAGESSNPSEFAFARDPKKPPGKVTSLKVTETSYTNMVLTWTKPEEKPGIQDEAKGYFVEIRQADSLEWSRCNTTPCIVTSFNVRGLRSMEMYWIRVITANDGGEGPPEELPNYVLAMPSPVRPKFTKRMKNFMVVKAGNSVRITVNFEASPRPEIVWLKDNVLVSKRVTVSNSDCSSQLLIPISERSDSGVYSILVKNLVGQETSSTEIRVTDDPKPPGLVELEENVPGTVTVMWEPSPDEKRDDRLHYTVSKLDSSKRTWTPVADRLFNNRFTVCNIVHGREYHFRVFAKNDMGISEPSESPTWGTEKKKDVLPSLLEKLVLHTATRGYECYMSCAVKGNPSPHITWYRNHVSLNTDTNYYISNTCGVCSLAILSVGPKDRGEYTVIAENSLGRAECSTLHEQNFPSTQCALKGKPVEL</sequence>
<dbReference type="PRINTS" id="PR00014">
    <property type="entry name" value="FNTYPEIII"/>
</dbReference>
<dbReference type="Pfam" id="PF00041">
    <property type="entry name" value="fn3"/>
    <property type="match status" value="3"/>
</dbReference>
<dbReference type="InterPro" id="IPR036179">
    <property type="entry name" value="Ig-like_dom_sf"/>
</dbReference>
<dbReference type="InterPro" id="IPR036116">
    <property type="entry name" value="FN3_sf"/>
</dbReference>
<dbReference type="FunFam" id="2.60.40.10:FF:001232">
    <property type="entry name" value="Immunoglobulin-like and fibronectin type III domain-containing 1"/>
    <property type="match status" value="1"/>
</dbReference>
<evidence type="ECO:0000259" key="4">
    <source>
        <dbReference type="PROSITE" id="PS50835"/>
    </source>
</evidence>
<dbReference type="PROSITE" id="PS50853">
    <property type="entry name" value="FN3"/>
    <property type="match status" value="4"/>
</dbReference>
<feature type="domain" description="Fibronectin type-III" evidence="5">
    <location>
        <begin position="754"/>
        <end position="854"/>
    </location>
</feature>
<dbReference type="InterPro" id="IPR050964">
    <property type="entry name" value="Striated_Muscle_Regulatory"/>
</dbReference>
<evidence type="ECO:0000313" key="6">
    <source>
        <dbReference type="Ensembl" id="ENSORLP00020014507.1"/>
    </source>
</evidence>
<dbReference type="InterPro" id="IPR003598">
    <property type="entry name" value="Ig_sub2"/>
</dbReference>
<feature type="domain" description="Ig-like" evidence="4">
    <location>
        <begin position="1050"/>
        <end position="1137"/>
    </location>
</feature>
<dbReference type="InterPro" id="IPR040849">
    <property type="entry name" value="MyBP-C_THB"/>
</dbReference>
<feature type="domain" description="Ig-like" evidence="4">
    <location>
        <begin position="371"/>
        <end position="455"/>
    </location>
</feature>
<dbReference type="Gene3D" id="2.60.40.10">
    <property type="entry name" value="Immunoglobulins"/>
    <property type="match status" value="10"/>
</dbReference>
<reference evidence="6" key="3">
    <citation type="submission" date="2025-08" db="UniProtKB">
        <authorList>
            <consortium name="Ensembl"/>
        </authorList>
    </citation>
    <scope>IDENTIFICATION</scope>
    <source>
        <strain evidence="6">HNI</strain>
    </source>
</reference>
<dbReference type="InterPro" id="IPR003961">
    <property type="entry name" value="FN3_dom"/>
</dbReference>
<dbReference type="SUPFAM" id="SSF49265">
    <property type="entry name" value="Fibronectin type III"/>
    <property type="match status" value="2"/>
</dbReference>